<sequence>MEIFEVILLMLSAVFVSNVLNRFLPAIAVPLIQVVLGIVLAIPLTDHSIKLSPELFLLLFIAPILFNDGVNVDKNALWKERKSILSLSLGLVFVTVGLLGGFIHLLLPSLPLAAAFALAAALAPTDAVAVSALAEKVKVPHKIRHTLEGESLINDASGLVSFQFALAALLTGTFSLLEASTTFVLISVGGILLGALLSFLKILLMRWLRTLGIENSISFILMEILLPFLIFVIAEAVGVNGILAVVSGGIVHSMTHKRFNPEVAQLRLLSRNTWSVITFSLNGIVFVLLGTQLPNIVQTILNDSSNQIIVVVGYIVAITFALLALRFTWIVIFNNFQNTTESGGKRRIVDTLLYTISGVRGTITLVSVLSLPLFLKDGTPFAERNLLLFIAAGVILLTLLLANFTLHLFAPRAEAVSLKEDHTFEIAMLRSVKKELRKQRTDENKQVIGRVIKMYNDRIFSFTSLNDLNKSERKIRQLILEWQLENTKRLVKQGLVRIQLAFPYLRRINKRLYRITKDKKYSFNSFYSRLLKRQLKNLHLKPLTLEHRREQRRILFQSNGQFVTAKLKALEEGEFSPELVEAFLLNYERMGGQGLEREALGHLHEWIDYALQTERTYIHNAFEKGDITRSEMKQYRENLLAIENSLQL</sequence>
<evidence type="ECO:0000313" key="13">
    <source>
        <dbReference type="Proteomes" id="UP001303532"/>
    </source>
</evidence>
<comment type="similarity">
    <text evidence="10">Belongs to the monovalent cation:proton antiporter 1 (CPA1) transporter (TC 2.A.36) family.</text>
</comment>
<proteinExistence type="inferred from homology"/>
<dbReference type="PANTHER" id="PTHR10110">
    <property type="entry name" value="SODIUM/HYDROGEN EXCHANGER"/>
    <property type="match status" value="1"/>
</dbReference>
<keyword evidence="2 10" id="KW-0813">Transport</keyword>
<protein>
    <submittedName>
        <fullName evidence="12">Na+/H+ antiporter</fullName>
    </submittedName>
</protein>
<feature type="transmembrane region" description="Helical" evidence="10">
    <location>
        <begin position="31"/>
        <end position="49"/>
    </location>
</feature>
<dbReference type="NCBIfam" id="TIGR00831">
    <property type="entry name" value="a_cpa1"/>
    <property type="match status" value="1"/>
</dbReference>
<feature type="transmembrane region" description="Helical" evidence="10">
    <location>
        <begin position="55"/>
        <end position="72"/>
    </location>
</feature>
<accession>A0ABZ0KU83</accession>
<keyword evidence="10" id="KW-0050">Antiport</keyword>
<keyword evidence="4 10" id="KW-0812">Transmembrane</keyword>
<feature type="transmembrane region" description="Helical" evidence="10">
    <location>
        <begin position="183"/>
        <end position="204"/>
    </location>
</feature>
<feature type="transmembrane region" description="Helical" evidence="10">
    <location>
        <begin position="274"/>
        <end position="296"/>
    </location>
</feature>
<evidence type="ECO:0000256" key="2">
    <source>
        <dbReference type="ARBA" id="ARBA00022448"/>
    </source>
</evidence>
<keyword evidence="9 10" id="KW-0739">Sodium transport</keyword>
<feature type="transmembrane region" description="Helical" evidence="10">
    <location>
        <begin position="308"/>
        <end position="332"/>
    </location>
</feature>
<gene>
    <name evidence="12" type="ORF">PGH26_13190</name>
</gene>
<dbReference type="InterPro" id="IPR004705">
    <property type="entry name" value="Cation/H_exchanger_CPA1_bac"/>
</dbReference>
<feature type="transmembrane region" description="Helical" evidence="10">
    <location>
        <begin position="84"/>
        <end position="107"/>
    </location>
</feature>
<evidence type="ECO:0000256" key="4">
    <source>
        <dbReference type="ARBA" id="ARBA00022692"/>
    </source>
</evidence>
<keyword evidence="7 10" id="KW-0406">Ion transport</keyword>
<organism evidence="12 13">
    <name type="scientific">Sporosarcina jeotgali</name>
    <dbReference type="NCBI Taxonomy" id="3020056"/>
    <lineage>
        <taxon>Bacteria</taxon>
        <taxon>Bacillati</taxon>
        <taxon>Bacillota</taxon>
        <taxon>Bacilli</taxon>
        <taxon>Bacillales</taxon>
        <taxon>Caryophanaceae</taxon>
        <taxon>Sporosarcina</taxon>
    </lineage>
</organism>
<evidence type="ECO:0000256" key="1">
    <source>
        <dbReference type="ARBA" id="ARBA00004651"/>
    </source>
</evidence>
<feature type="transmembrane region" description="Helical" evidence="10">
    <location>
        <begin position="156"/>
        <end position="177"/>
    </location>
</feature>
<comment type="function">
    <text evidence="10">Na(+)/H(+) antiporter that extrudes sodium in exchange for external protons.</text>
</comment>
<reference evidence="12 13" key="1">
    <citation type="submission" date="2023-01" db="EMBL/GenBank/DDBJ databases">
        <title>Sporosarcina sp. nov., isolated from Korean tranditional fermented seafood 'Jeotgal'.</title>
        <authorList>
            <person name="Yang A.-I."/>
        </authorList>
    </citation>
    <scope>NUCLEOTIDE SEQUENCE [LARGE SCALE GENOMIC DNA]</scope>
    <source>
        <strain evidence="12 13">B2O-1</strain>
    </source>
</reference>
<dbReference type="PANTHER" id="PTHR10110:SF86">
    <property type="entry name" value="SODIUM_HYDROGEN EXCHANGER 7"/>
    <property type="match status" value="1"/>
</dbReference>
<keyword evidence="5 10" id="KW-1133">Transmembrane helix</keyword>
<name>A0ABZ0KU83_9BACL</name>
<dbReference type="Proteomes" id="UP001303532">
    <property type="component" value="Chromosome"/>
</dbReference>
<keyword evidence="8 10" id="KW-0472">Membrane</keyword>
<evidence type="ECO:0000256" key="8">
    <source>
        <dbReference type="ARBA" id="ARBA00023136"/>
    </source>
</evidence>
<evidence type="ECO:0000256" key="9">
    <source>
        <dbReference type="ARBA" id="ARBA00023201"/>
    </source>
</evidence>
<keyword evidence="13" id="KW-1185">Reference proteome</keyword>
<evidence type="ECO:0000313" key="12">
    <source>
        <dbReference type="EMBL" id="WOV83820.1"/>
    </source>
</evidence>
<evidence type="ECO:0000256" key="10">
    <source>
        <dbReference type="RuleBase" id="RU366002"/>
    </source>
</evidence>
<feature type="domain" description="Cation/H+ exchanger transmembrane" evidence="11">
    <location>
        <begin position="12"/>
        <end position="408"/>
    </location>
</feature>
<keyword evidence="3 10" id="KW-1003">Cell membrane</keyword>
<dbReference type="EMBL" id="CP116341">
    <property type="protein sequence ID" value="WOV83820.1"/>
    <property type="molecule type" value="Genomic_DNA"/>
</dbReference>
<evidence type="ECO:0000259" key="11">
    <source>
        <dbReference type="Pfam" id="PF00999"/>
    </source>
</evidence>
<evidence type="ECO:0000256" key="5">
    <source>
        <dbReference type="ARBA" id="ARBA00022989"/>
    </source>
</evidence>
<dbReference type="InterPro" id="IPR006153">
    <property type="entry name" value="Cation/H_exchanger_TM"/>
</dbReference>
<feature type="transmembrane region" description="Helical" evidence="10">
    <location>
        <begin position="225"/>
        <end position="254"/>
    </location>
</feature>
<feature type="transmembrane region" description="Helical" evidence="10">
    <location>
        <begin position="113"/>
        <end position="135"/>
    </location>
</feature>
<dbReference type="InterPro" id="IPR018422">
    <property type="entry name" value="Cation/H_exchanger_CPA1"/>
</dbReference>
<keyword evidence="6 10" id="KW-0915">Sodium</keyword>
<evidence type="ECO:0000256" key="3">
    <source>
        <dbReference type="ARBA" id="ARBA00022475"/>
    </source>
</evidence>
<evidence type="ECO:0000256" key="7">
    <source>
        <dbReference type="ARBA" id="ARBA00023065"/>
    </source>
</evidence>
<comment type="subcellular location">
    <subcellularLocation>
        <location evidence="1 10">Cell membrane</location>
        <topology evidence="1 10">Multi-pass membrane protein</topology>
    </subcellularLocation>
</comment>
<dbReference type="RefSeq" id="WP_323691506.1">
    <property type="nucleotide sequence ID" value="NZ_CP116341.1"/>
</dbReference>
<feature type="transmembrane region" description="Helical" evidence="10">
    <location>
        <begin position="386"/>
        <end position="410"/>
    </location>
</feature>
<feature type="transmembrane region" description="Helical" evidence="10">
    <location>
        <begin position="352"/>
        <end position="374"/>
    </location>
</feature>
<dbReference type="Gene3D" id="6.10.140.1330">
    <property type="match status" value="1"/>
</dbReference>
<evidence type="ECO:0000256" key="6">
    <source>
        <dbReference type="ARBA" id="ARBA00023053"/>
    </source>
</evidence>
<dbReference type="Pfam" id="PF00999">
    <property type="entry name" value="Na_H_Exchanger"/>
    <property type="match status" value="1"/>
</dbReference>